<protein>
    <submittedName>
        <fullName evidence="1">Uncharacterized protein</fullName>
    </submittedName>
</protein>
<name>A0AAD7BST6_MYCRO</name>
<evidence type="ECO:0000313" key="2">
    <source>
        <dbReference type="Proteomes" id="UP001221757"/>
    </source>
</evidence>
<dbReference type="EMBL" id="JARKIE010000544">
    <property type="protein sequence ID" value="KAJ7629341.1"/>
    <property type="molecule type" value="Genomic_DNA"/>
</dbReference>
<comment type="caution">
    <text evidence="1">The sequence shown here is derived from an EMBL/GenBank/DDBJ whole genome shotgun (WGS) entry which is preliminary data.</text>
</comment>
<feature type="non-terminal residue" evidence="1">
    <location>
        <position position="192"/>
    </location>
</feature>
<proteinExistence type="predicted"/>
<reference evidence="1" key="1">
    <citation type="submission" date="2023-03" db="EMBL/GenBank/DDBJ databases">
        <title>Massive genome expansion in bonnet fungi (Mycena s.s.) driven by repeated elements and novel gene families across ecological guilds.</title>
        <authorList>
            <consortium name="Lawrence Berkeley National Laboratory"/>
            <person name="Harder C.B."/>
            <person name="Miyauchi S."/>
            <person name="Viragh M."/>
            <person name="Kuo A."/>
            <person name="Thoen E."/>
            <person name="Andreopoulos B."/>
            <person name="Lu D."/>
            <person name="Skrede I."/>
            <person name="Drula E."/>
            <person name="Henrissat B."/>
            <person name="Morin E."/>
            <person name="Kohler A."/>
            <person name="Barry K."/>
            <person name="LaButti K."/>
            <person name="Morin E."/>
            <person name="Salamov A."/>
            <person name="Lipzen A."/>
            <person name="Mereny Z."/>
            <person name="Hegedus B."/>
            <person name="Baldrian P."/>
            <person name="Stursova M."/>
            <person name="Weitz H."/>
            <person name="Taylor A."/>
            <person name="Grigoriev I.V."/>
            <person name="Nagy L.G."/>
            <person name="Martin F."/>
            <person name="Kauserud H."/>
        </authorList>
    </citation>
    <scope>NUCLEOTIDE SEQUENCE</scope>
    <source>
        <strain evidence="1">CBHHK067</strain>
    </source>
</reference>
<gene>
    <name evidence="1" type="ORF">B0H17DRAFT_871476</name>
</gene>
<feature type="non-terminal residue" evidence="1">
    <location>
        <position position="1"/>
    </location>
</feature>
<dbReference type="Proteomes" id="UP001221757">
    <property type="component" value="Unassembled WGS sequence"/>
</dbReference>
<keyword evidence="2" id="KW-1185">Reference proteome</keyword>
<sequence>LDSIAKKANARELIGRGGGASWIMQYFGYIHLVWDFMSRPSIQVTVHRGGGNDSGDQFPIDVSWDELSKRDLYNVFGYVAGDTRAEDKTIFPMDDMMLEHSAHYYYEWNAGCDQIFRHLAEELVAGRGAALTRHEWKLYLKSTNHRRHAPPPRSITTHAFWEEGWERLSAAFGGKWDKSKLGDIKVKQVFCP</sequence>
<organism evidence="1 2">
    <name type="scientific">Mycena rosella</name>
    <name type="common">Pink bonnet</name>
    <name type="synonym">Agaricus rosellus</name>
    <dbReference type="NCBI Taxonomy" id="1033263"/>
    <lineage>
        <taxon>Eukaryota</taxon>
        <taxon>Fungi</taxon>
        <taxon>Dikarya</taxon>
        <taxon>Basidiomycota</taxon>
        <taxon>Agaricomycotina</taxon>
        <taxon>Agaricomycetes</taxon>
        <taxon>Agaricomycetidae</taxon>
        <taxon>Agaricales</taxon>
        <taxon>Marasmiineae</taxon>
        <taxon>Mycenaceae</taxon>
        <taxon>Mycena</taxon>
    </lineage>
</organism>
<dbReference type="AlphaFoldDB" id="A0AAD7BST6"/>
<evidence type="ECO:0000313" key="1">
    <source>
        <dbReference type="EMBL" id="KAJ7629341.1"/>
    </source>
</evidence>
<accession>A0AAD7BST6</accession>